<protein>
    <recommendedName>
        <fullName evidence="3">Lipoprotein</fullName>
    </recommendedName>
</protein>
<accession>A0A9X1VHN1</accession>
<reference evidence="1" key="1">
    <citation type="submission" date="2022-03" db="EMBL/GenBank/DDBJ databases">
        <title>Bacterial whole genome sequence for Hymenobacter sp. DH14.</title>
        <authorList>
            <person name="Le V."/>
        </authorList>
    </citation>
    <scope>NUCLEOTIDE SEQUENCE</scope>
    <source>
        <strain evidence="1">DH14</strain>
    </source>
</reference>
<dbReference type="RefSeq" id="WP_241937191.1">
    <property type="nucleotide sequence ID" value="NZ_JALBGC010000004.1"/>
</dbReference>
<evidence type="ECO:0008006" key="3">
    <source>
        <dbReference type="Google" id="ProtNLM"/>
    </source>
</evidence>
<dbReference type="PROSITE" id="PS51257">
    <property type="entry name" value="PROKAR_LIPOPROTEIN"/>
    <property type="match status" value="1"/>
</dbReference>
<dbReference type="Proteomes" id="UP001139193">
    <property type="component" value="Unassembled WGS sequence"/>
</dbReference>
<evidence type="ECO:0000313" key="2">
    <source>
        <dbReference type="Proteomes" id="UP001139193"/>
    </source>
</evidence>
<organism evidence="1 2">
    <name type="scientific">Hymenobacter cyanobacteriorum</name>
    <dbReference type="NCBI Taxonomy" id="2926463"/>
    <lineage>
        <taxon>Bacteria</taxon>
        <taxon>Pseudomonadati</taxon>
        <taxon>Bacteroidota</taxon>
        <taxon>Cytophagia</taxon>
        <taxon>Cytophagales</taxon>
        <taxon>Hymenobacteraceae</taxon>
        <taxon>Hymenobacter</taxon>
    </lineage>
</organism>
<gene>
    <name evidence="1" type="ORF">MON38_16210</name>
</gene>
<keyword evidence="2" id="KW-1185">Reference proteome</keyword>
<name>A0A9X1VHN1_9BACT</name>
<sequence length="241" mass="25469">MKQLFYSLGLSIALLAGCKDKAEEEPRFEATGTYTITTAPVAGAVRMFTRAGEVSNAPLIRRFAERNYSGLLYSPGAVSPYLSGELAFAGNGQATLTTTASQMGSVVATTLVCDITSQTSKSLVLTSRLPTVAYTPTAPNACYSIVRDIKGVAPVYTCTALSPSTGYSGQCESKPVYVLNLRGTQPSLALLSYIFSAANAGQTCSLGYRNDFNTFNTALPGRLNAGDTLVVQESELPLVKK</sequence>
<proteinExistence type="predicted"/>
<dbReference type="AlphaFoldDB" id="A0A9X1VHN1"/>
<comment type="caution">
    <text evidence="1">The sequence shown here is derived from an EMBL/GenBank/DDBJ whole genome shotgun (WGS) entry which is preliminary data.</text>
</comment>
<evidence type="ECO:0000313" key="1">
    <source>
        <dbReference type="EMBL" id="MCI1188967.1"/>
    </source>
</evidence>
<dbReference type="EMBL" id="JALBGC010000004">
    <property type="protein sequence ID" value="MCI1188967.1"/>
    <property type="molecule type" value="Genomic_DNA"/>
</dbReference>